<dbReference type="InterPro" id="IPR036136">
    <property type="entry name" value="Nit/Sulf_reduc_fer-like_dom_sf"/>
</dbReference>
<dbReference type="RefSeq" id="WP_084091994.1">
    <property type="nucleotide sequence ID" value="NZ_FQZT01000006.1"/>
</dbReference>
<evidence type="ECO:0000259" key="9">
    <source>
        <dbReference type="Pfam" id="PF21349"/>
    </source>
</evidence>
<dbReference type="Gene3D" id="3.30.413.10">
    <property type="entry name" value="Sulfite Reductase Hemoprotein, domain 1"/>
    <property type="match status" value="1"/>
</dbReference>
<name>A0A1M6IB48_MALRU</name>
<dbReference type="Pfam" id="PF01077">
    <property type="entry name" value="NIR_SIR"/>
    <property type="match status" value="1"/>
</dbReference>
<evidence type="ECO:0000256" key="5">
    <source>
        <dbReference type="ARBA" id="ARBA00023004"/>
    </source>
</evidence>
<dbReference type="STRING" id="1122189.SAMN02745165_02096"/>
<evidence type="ECO:0000256" key="4">
    <source>
        <dbReference type="ARBA" id="ARBA00023002"/>
    </source>
</evidence>
<evidence type="ECO:0000256" key="1">
    <source>
        <dbReference type="ARBA" id="ARBA00022485"/>
    </source>
</evidence>
<dbReference type="Gene3D" id="3.90.480.10">
    <property type="entry name" value="Sulfite Reductase Hemoprotein,Domain 2"/>
    <property type="match status" value="1"/>
</dbReference>
<feature type="domain" description="Rubrerythrin rubredoxin-like" evidence="9">
    <location>
        <begin position="5"/>
        <end position="33"/>
    </location>
</feature>
<evidence type="ECO:0000259" key="8">
    <source>
        <dbReference type="Pfam" id="PF03460"/>
    </source>
</evidence>
<accession>A0A1M6IB48</accession>
<gene>
    <name evidence="10" type="ORF">SAMN02745165_02096</name>
</gene>
<dbReference type="AlphaFoldDB" id="A0A1M6IB48"/>
<dbReference type="Pfam" id="PF21349">
    <property type="entry name" value="RUBY_RBDX"/>
    <property type="match status" value="1"/>
</dbReference>
<dbReference type="SUPFAM" id="SSF57802">
    <property type="entry name" value="Rubredoxin-like"/>
    <property type="match status" value="1"/>
</dbReference>
<feature type="domain" description="Nitrite/Sulfite reductase ferredoxin-like" evidence="8">
    <location>
        <begin position="57"/>
        <end position="121"/>
    </location>
</feature>
<protein>
    <submittedName>
        <fullName evidence="10">Nitrite/Sulfite reductase ferredoxin-like half domain-containing protein</fullName>
    </submittedName>
</protein>
<dbReference type="GO" id="GO:0046872">
    <property type="term" value="F:metal ion binding"/>
    <property type="evidence" value="ECO:0007669"/>
    <property type="project" value="UniProtKB-KW"/>
</dbReference>
<dbReference type="Gene3D" id="2.20.28.10">
    <property type="match status" value="1"/>
</dbReference>
<dbReference type="SUPFAM" id="SSF55124">
    <property type="entry name" value="Nitrite/Sulfite reductase N-terminal domain-like"/>
    <property type="match status" value="1"/>
</dbReference>
<dbReference type="InterPro" id="IPR005117">
    <property type="entry name" value="NiRdtase/SiRdtase_haem-b_fer"/>
</dbReference>
<keyword evidence="3" id="KW-0479">Metal-binding</keyword>
<dbReference type="InterPro" id="IPR017220">
    <property type="entry name" value="Sulphite_reductase_assimil"/>
</dbReference>
<dbReference type="PRINTS" id="PR00397">
    <property type="entry name" value="SIROHAEM"/>
</dbReference>
<dbReference type="InterPro" id="IPR006066">
    <property type="entry name" value="NO2/SO3_Rdtase_FeS/sirohaem_BS"/>
</dbReference>
<keyword evidence="11" id="KW-1185">Reference proteome</keyword>
<dbReference type="Proteomes" id="UP000184171">
    <property type="component" value="Unassembled WGS sequence"/>
</dbReference>
<dbReference type="GO" id="GO:0020037">
    <property type="term" value="F:heme binding"/>
    <property type="evidence" value="ECO:0007669"/>
    <property type="project" value="InterPro"/>
</dbReference>
<dbReference type="PROSITE" id="PS00365">
    <property type="entry name" value="NIR_SIR"/>
    <property type="match status" value="1"/>
</dbReference>
<dbReference type="InterPro" id="IPR048574">
    <property type="entry name" value="RUBY_RBDX"/>
</dbReference>
<dbReference type="PIRSF" id="PIRSF037487">
    <property type="entry name" value="Sulfite_red_assimil"/>
    <property type="match status" value="1"/>
</dbReference>
<evidence type="ECO:0000256" key="2">
    <source>
        <dbReference type="ARBA" id="ARBA00022617"/>
    </source>
</evidence>
<proteinExistence type="predicted"/>
<sequence length="267" mass="29070">MSKTWSCTVCGDQHTGLQPPDTCPTCHVDASKFDPIETPGQKPTGNKKDILEKGAIVQRDRQTYAITPHTPAGLVDSATLRKIADVADKYQAEKIKLSSAQRILLIGLQEEDLDSAWKDLGQPIGQGGGLCVRSVKICPGTDCCKRGLQDSIKVGLDLDRRFHGKPLPWKLKMGVSGCPNDCGETCIKDIGLIGTPKGWHLTVGGNGGSHPRLSQRLIEHIPDNEQAIAAVERLLDWIIENGRKCRFGKLVEEVGLDRLRKVALGEP</sequence>
<dbReference type="SUPFAM" id="SSF56014">
    <property type="entry name" value="Nitrite and sulphite reductase 4Fe-4S domain-like"/>
    <property type="match status" value="1"/>
</dbReference>
<keyword evidence="1" id="KW-0004">4Fe-4S</keyword>
<keyword evidence="4" id="KW-0560">Oxidoreductase</keyword>
<dbReference type="PANTHER" id="PTHR43809">
    <property type="entry name" value="NITRITE REDUCTASE (NADH) LARGE SUBUNIT"/>
    <property type="match status" value="1"/>
</dbReference>
<evidence type="ECO:0000313" key="10">
    <source>
        <dbReference type="EMBL" id="SHJ31689.1"/>
    </source>
</evidence>
<evidence type="ECO:0000259" key="7">
    <source>
        <dbReference type="Pfam" id="PF01077"/>
    </source>
</evidence>
<keyword evidence="6" id="KW-0411">Iron-sulfur</keyword>
<dbReference type="GO" id="GO:0016491">
    <property type="term" value="F:oxidoreductase activity"/>
    <property type="evidence" value="ECO:0007669"/>
    <property type="project" value="UniProtKB-KW"/>
</dbReference>
<dbReference type="Pfam" id="PF03460">
    <property type="entry name" value="NIR_SIR_ferr"/>
    <property type="match status" value="1"/>
</dbReference>
<reference evidence="10 11" key="1">
    <citation type="submission" date="2016-11" db="EMBL/GenBank/DDBJ databases">
        <authorList>
            <person name="Jaros S."/>
            <person name="Januszkiewicz K."/>
            <person name="Wedrychowicz H."/>
        </authorList>
    </citation>
    <scope>NUCLEOTIDE SEQUENCE [LARGE SCALE GENOMIC DNA]</scope>
    <source>
        <strain evidence="10 11">DSM 5091</strain>
    </source>
</reference>
<dbReference type="InterPro" id="IPR052034">
    <property type="entry name" value="NasD-like"/>
</dbReference>
<evidence type="ECO:0000313" key="11">
    <source>
        <dbReference type="Proteomes" id="UP000184171"/>
    </source>
</evidence>
<keyword evidence="2" id="KW-0349">Heme</keyword>
<evidence type="ECO:0000256" key="3">
    <source>
        <dbReference type="ARBA" id="ARBA00022723"/>
    </source>
</evidence>
<dbReference type="EMBL" id="FQZT01000006">
    <property type="protein sequence ID" value="SHJ31689.1"/>
    <property type="molecule type" value="Genomic_DNA"/>
</dbReference>
<dbReference type="PANTHER" id="PTHR43809:SF1">
    <property type="entry name" value="NITRITE REDUCTASE (NADH) LARGE SUBUNIT"/>
    <property type="match status" value="1"/>
</dbReference>
<dbReference type="InterPro" id="IPR045854">
    <property type="entry name" value="NO2/SO3_Rdtase_4Fe4S_sf"/>
</dbReference>
<organism evidence="10 11">
    <name type="scientific">Malonomonas rubra DSM 5091</name>
    <dbReference type="NCBI Taxonomy" id="1122189"/>
    <lineage>
        <taxon>Bacteria</taxon>
        <taxon>Pseudomonadati</taxon>
        <taxon>Thermodesulfobacteriota</taxon>
        <taxon>Desulfuromonadia</taxon>
        <taxon>Desulfuromonadales</taxon>
        <taxon>Geopsychrobacteraceae</taxon>
        <taxon>Malonomonas</taxon>
    </lineage>
</organism>
<keyword evidence="5" id="KW-0408">Iron</keyword>
<dbReference type="GO" id="GO:0051539">
    <property type="term" value="F:4 iron, 4 sulfur cluster binding"/>
    <property type="evidence" value="ECO:0007669"/>
    <property type="project" value="UniProtKB-KW"/>
</dbReference>
<dbReference type="OrthoDB" id="9768666at2"/>
<dbReference type="InterPro" id="IPR006067">
    <property type="entry name" value="NO2/SO3_Rdtase_4Fe4S_dom"/>
</dbReference>
<feature type="domain" description="Nitrite/sulphite reductase 4Fe-4S" evidence="7">
    <location>
        <begin position="129"/>
        <end position="263"/>
    </location>
</feature>
<evidence type="ECO:0000256" key="6">
    <source>
        <dbReference type="ARBA" id="ARBA00023014"/>
    </source>
</evidence>